<reference evidence="1" key="1">
    <citation type="submission" date="2023-06" db="EMBL/GenBank/DDBJ databases">
        <title>Genome-scale phylogeny and comparative genomics of the fungal order Sordariales.</title>
        <authorList>
            <consortium name="Lawrence Berkeley National Laboratory"/>
            <person name="Hensen N."/>
            <person name="Bonometti L."/>
            <person name="Westerberg I."/>
            <person name="Brannstrom I.O."/>
            <person name="Guillou S."/>
            <person name="Cros-Aarteil S."/>
            <person name="Calhoun S."/>
            <person name="Haridas S."/>
            <person name="Kuo A."/>
            <person name="Mondo S."/>
            <person name="Pangilinan J."/>
            <person name="Riley R."/>
            <person name="Labutti K."/>
            <person name="Andreopoulos B."/>
            <person name="Lipzen A."/>
            <person name="Chen C."/>
            <person name="Yanf M."/>
            <person name="Daum C."/>
            <person name="Ng V."/>
            <person name="Clum A."/>
            <person name="Steindorff A."/>
            <person name="Ohm R."/>
            <person name="Martin F."/>
            <person name="Silar P."/>
            <person name="Natvig D."/>
            <person name="Lalanne C."/>
            <person name="Gautier V."/>
            <person name="Ament-Velasquez S.L."/>
            <person name="Kruys A."/>
            <person name="Hutchinson M.I."/>
            <person name="Powell A.J."/>
            <person name="Barry K."/>
            <person name="Miller A.N."/>
            <person name="Grigoriev I.V."/>
            <person name="Debuchy R."/>
            <person name="Gladieux P."/>
            <person name="Thoren M.H."/>
            <person name="Johannesson H."/>
        </authorList>
    </citation>
    <scope>NUCLEOTIDE SEQUENCE</scope>
    <source>
        <strain evidence="1">SMH4607-1</strain>
    </source>
</reference>
<comment type="caution">
    <text evidence="1">The sequence shown here is derived from an EMBL/GenBank/DDBJ whole genome shotgun (WGS) entry which is preliminary data.</text>
</comment>
<name>A0AA39ZRC0_9PEZI</name>
<accession>A0AA39ZRC0</accession>
<organism evidence="1 2">
    <name type="scientific">Lasiosphaeris hirsuta</name>
    <dbReference type="NCBI Taxonomy" id="260670"/>
    <lineage>
        <taxon>Eukaryota</taxon>
        <taxon>Fungi</taxon>
        <taxon>Dikarya</taxon>
        <taxon>Ascomycota</taxon>
        <taxon>Pezizomycotina</taxon>
        <taxon>Sordariomycetes</taxon>
        <taxon>Sordariomycetidae</taxon>
        <taxon>Sordariales</taxon>
        <taxon>Lasiosphaeriaceae</taxon>
        <taxon>Lasiosphaeris</taxon>
    </lineage>
</organism>
<sequence>MTLLSSPMPLSFFMCRIALLETDLVQMVDIFRDLLQHDVIQNHPVIGNILRELGKRGTRSKWYDGKGAIPDWRLEELEKELNLSWRLSASTTGAVKKPSEPSRARKLRGNTYYPGISKGEKFLDAATVPYSDSWMQTGVPSMAPIVSIQYRGLDGGRISIPPPPFPTDGRASLDWYYEAKKICGEFGFDFMARLHLYQRHLRAHLIMIYFDRTDQEDKTAANILFVKLVLMARKAGYGEYRAHIDTWIWWLTSMTLAPMTKARAAFQC</sequence>
<dbReference type="AlphaFoldDB" id="A0AA39ZRC0"/>
<dbReference type="Proteomes" id="UP001172102">
    <property type="component" value="Unassembled WGS sequence"/>
</dbReference>
<dbReference type="Gene3D" id="3.40.462.10">
    <property type="entry name" value="FAD-linked oxidases, C-terminal domain"/>
    <property type="match status" value="1"/>
</dbReference>
<evidence type="ECO:0000313" key="1">
    <source>
        <dbReference type="EMBL" id="KAK0702254.1"/>
    </source>
</evidence>
<protein>
    <submittedName>
        <fullName evidence="1">Uncharacterized protein</fullName>
    </submittedName>
</protein>
<dbReference type="InterPro" id="IPR016170">
    <property type="entry name" value="Cytok_DH_C_sf"/>
</dbReference>
<keyword evidence="2" id="KW-1185">Reference proteome</keyword>
<dbReference type="EMBL" id="JAUKUA010000009">
    <property type="protein sequence ID" value="KAK0702254.1"/>
    <property type="molecule type" value="Genomic_DNA"/>
</dbReference>
<proteinExistence type="predicted"/>
<evidence type="ECO:0000313" key="2">
    <source>
        <dbReference type="Proteomes" id="UP001172102"/>
    </source>
</evidence>
<gene>
    <name evidence="1" type="ORF">B0H67DRAFT_558559</name>
</gene>